<gene>
    <name evidence="1" type="ORF">ULMS_07200</name>
</gene>
<evidence type="ECO:0000313" key="2">
    <source>
        <dbReference type="Proteomes" id="UP000326994"/>
    </source>
</evidence>
<organism evidence="1 2">
    <name type="scientific">Patiriisocius marinistellae</name>
    <dbReference type="NCBI Taxonomy" id="2494560"/>
    <lineage>
        <taxon>Bacteria</taxon>
        <taxon>Pseudomonadati</taxon>
        <taxon>Bacteroidota</taxon>
        <taxon>Flavobacteriia</taxon>
        <taxon>Flavobacteriales</taxon>
        <taxon>Flavobacteriaceae</taxon>
        <taxon>Patiriisocius</taxon>
    </lineage>
</organism>
<accession>A0A5J4FVR9</accession>
<reference evidence="1 2" key="1">
    <citation type="submission" date="2019-08" db="EMBL/GenBank/DDBJ databases">
        <title>Ulvibacter marinistellae sp. nov., isolated from a starfish, Patiria pectinifera.</title>
        <authorList>
            <person name="Kawano K."/>
            <person name="Ushijima N."/>
            <person name="Kihara M."/>
            <person name="Itoh H."/>
        </authorList>
    </citation>
    <scope>NUCLEOTIDE SEQUENCE [LARGE SCALE GENOMIC DNA]</scope>
    <source>
        <strain evidence="1 2">KK4</strain>
    </source>
</reference>
<sequence>MLDISSTTQGLLAPRMTTAQRTAITMPANSLLVYDTTIKSFYHYDISTTSWIKINSASNQRTNYKLIKSVSDLASELVAGSNTKYLLQANTFYEINGTINLNFPIDLNNAYVAGLDTNEDILSRASGRVFEGSTGGSIRNLTITGGGTAFNITGGSSLIIQSSIITGMASVGNISNVGLYFGNIVQFIGNTNGVTYSNIGNLLLNNQGWLGNNSGTYETFVGTFGLIQKASGFSNVLSGRTGMNTTGITSITGDAVLSQVVFYGGGTYVNGSSSYTGYNFSKDWTVNSTGIPREEDGAATANIYYTSSSVVTITNSTPIKLPVTTAPIRMFRTSTRPGANSSNSVVYEGKKSRALNVIGSISFTAIQGMRFTFSIYKNGVQQPGSEVVYDVVDTNARQGLSIVGTVVANPSDYIEIYVERNTGSGSNQFLITSYNLLLN</sequence>
<protein>
    <submittedName>
        <fullName evidence="1">Uncharacterized protein</fullName>
    </submittedName>
</protein>
<keyword evidence="2" id="KW-1185">Reference proteome</keyword>
<evidence type="ECO:0000313" key="1">
    <source>
        <dbReference type="EMBL" id="GEQ85212.1"/>
    </source>
</evidence>
<name>A0A5J4FVR9_9FLAO</name>
<dbReference type="Proteomes" id="UP000326994">
    <property type="component" value="Unassembled WGS sequence"/>
</dbReference>
<proteinExistence type="predicted"/>
<dbReference type="EMBL" id="BKCF01000001">
    <property type="protein sequence ID" value="GEQ85212.1"/>
    <property type="molecule type" value="Genomic_DNA"/>
</dbReference>
<dbReference type="AlphaFoldDB" id="A0A5J4FVR9"/>
<comment type="caution">
    <text evidence="1">The sequence shown here is derived from an EMBL/GenBank/DDBJ whole genome shotgun (WGS) entry which is preliminary data.</text>
</comment>